<gene>
    <name evidence="11" type="ORF">C8Z91_06935</name>
</gene>
<evidence type="ECO:0000256" key="6">
    <source>
        <dbReference type="ARBA" id="ARBA00022777"/>
    </source>
</evidence>
<keyword evidence="8" id="KW-0902">Two-component regulatory system</keyword>
<evidence type="ECO:0000256" key="4">
    <source>
        <dbReference type="ARBA" id="ARBA00022679"/>
    </source>
</evidence>
<evidence type="ECO:0000256" key="3">
    <source>
        <dbReference type="ARBA" id="ARBA00022553"/>
    </source>
</evidence>
<feature type="transmembrane region" description="Helical" evidence="9">
    <location>
        <begin position="12"/>
        <end position="29"/>
    </location>
</feature>
<keyword evidence="3" id="KW-0597">Phosphoprotein</keyword>
<dbReference type="InterPro" id="IPR003594">
    <property type="entry name" value="HATPase_dom"/>
</dbReference>
<dbReference type="SUPFAM" id="SSF55874">
    <property type="entry name" value="ATPase domain of HSP90 chaperone/DNA topoisomerase II/histidine kinase"/>
    <property type="match status" value="1"/>
</dbReference>
<dbReference type="CDD" id="cd00075">
    <property type="entry name" value="HATPase"/>
    <property type="match status" value="1"/>
</dbReference>
<dbReference type="PROSITE" id="PS50109">
    <property type="entry name" value="HIS_KIN"/>
    <property type="match status" value="1"/>
</dbReference>
<dbReference type="GO" id="GO:0005886">
    <property type="term" value="C:plasma membrane"/>
    <property type="evidence" value="ECO:0007669"/>
    <property type="project" value="UniProtKB-SubCell"/>
</dbReference>
<dbReference type="GO" id="GO:0071555">
    <property type="term" value="P:cell wall organization"/>
    <property type="evidence" value="ECO:0007669"/>
    <property type="project" value="InterPro"/>
</dbReference>
<protein>
    <recommendedName>
        <fullName evidence="2">histidine kinase</fullName>
        <ecNumber evidence="2">2.7.13.3</ecNumber>
    </recommendedName>
</protein>
<evidence type="ECO:0000259" key="10">
    <source>
        <dbReference type="PROSITE" id="PS50109"/>
    </source>
</evidence>
<accession>A0A2T6G6L2</accession>
<dbReference type="InterPro" id="IPR004358">
    <property type="entry name" value="Sig_transdc_His_kin-like_C"/>
</dbReference>
<dbReference type="InterPro" id="IPR036097">
    <property type="entry name" value="HisK_dim/P_sf"/>
</dbReference>
<dbReference type="Gene3D" id="1.10.1760.20">
    <property type="match status" value="1"/>
</dbReference>
<feature type="domain" description="Histidine kinase" evidence="10">
    <location>
        <begin position="214"/>
        <end position="420"/>
    </location>
</feature>
<dbReference type="GO" id="GO:0005524">
    <property type="term" value="F:ATP binding"/>
    <property type="evidence" value="ECO:0007669"/>
    <property type="project" value="UniProtKB-KW"/>
</dbReference>
<feature type="transmembrane region" description="Helical" evidence="9">
    <location>
        <begin position="102"/>
        <end position="124"/>
    </location>
</feature>
<keyword evidence="6" id="KW-0418">Kinase</keyword>
<keyword evidence="4" id="KW-0808">Transferase</keyword>
<sequence length="422" mass="47040">MIKDLLLDFLDILFPILLYQFIVLTKPVFKRSPLKNKIFLGMLCGIAITLSMLLPSPISNDLDGDLRNIPLIISLLYGGFIGGAISFTCFSISRFLIDLQGFLHGFFSSFVTAALVCAVTSIFVPQFHKRTPKNRFFIVMGLWFVTFMATLCALMNQSQASEMNMFLVVQVGLLQLAAMCMSVFLMEVTIHTNTMQEQILHSEKLSIAGHLASSVAHELRSPLTVIKGFIQLALRDTEGKTKHYLETTVSELKRVEYVIDDYLNYAKPQLEKVEVLSLADVFHQMNELIYPLSQMNNVRVEMNSEGNLWVRADKSKLIQALNNVVKNSIEASKSQQGIVSIHAYQADQLDVCIKICDNGCGMSGEELDKLGTPFYSTQNNGTGLGLMVTCKIIKAFDGKIDFKSEKGKGTEVSILMPLITNC</sequence>
<dbReference type="PRINTS" id="PR00344">
    <property type="entry name" value="BCTRLSENSOR"/>
</dbReference>
<dbReference type="PANTHER" id="PTHR43065">
    <property type="entry name" value="SENSOR HISTIDINE KINASE"/>
    <property type="match status" value="1"/>
</dbReference>
<comment type="catalytic activity">
    <reaction evidence="1">
        <text>ATP + protein L-histidine = ADP + protein N-phospho-L-histidine.</text>
        <dbReference type="EC" id="2.7.13.3"/>
    </reaction>
</comment>
<dbReference type="SUPFAM" id="SSF47384">
    <property type="entry name" value="Homodimeric domain of signal transducing histidine kinase"/>
    <property type="match status" value="1"/>
</dbReference>
<dbReference type="InterPro" id="IPR003661">
    <property type="entry name" value="HisK_dim/P_dom"/>
</dbReference>
<dbReference type="CDD" id="cd00082">
    <property type="entry name" value="HisKA"/>
    <property type="match status" value="1"/>
</dbReference>
<feature type="transmembrane region" description="Helical" evidence="9">
    <location>
        <begin position="69"/>
        <end position="90"/>
    </location>
</feature>
<dbReference type="EMBL" id="PYHP01000019">
    <property type="protein sequence ID" value="PUA39801.1"/>
    <property type="molecule type" value="Genomic_DNA"/>
</dbReference>
<feature type="transmembrane region" description="Helical" evidence="9">
    <location>
        <begin position="38"/>
        <end position="57"/>
    </location>
</feature>
<dbReference type="PANTHER" id="PTHR43065:SF46">
    <property type="entry name" value="C4-DICARBOXYLATE TRANSPORT SENSOR PROTEIN DCTB"/>
    <property type="match status" value="1"/>
</dbReference>
<feature type="transmembrane region" description="Helical" evidence="9">
    <location>
        <begin position="166"/>
        <end position="186"/>
    </location>
</feature>
<evidence type="ECO:0000256" key="1">
    <source>
        <dbReference type="ARBA" id="ARBA00000085"/>
    </source>
</evidence>
<dbReference type="RefSeq" id="WP_108530812.1">
    <property type="nucleotide sequence ID" value="NZ_PYHP01000019.1"/>
</dbReference>
<dbReference type="Pfam" id="PF00512">
    <property type="entry name" value="HisKA"/>
    <property type="match status" value="1"/>
</dbReference>
<evidence type="ECO:0000313" key="11">
    <source>
        <dbReference type="EMBL" id="PUA39801.1"/>
    </source>
</evidence>
<evidence type="ECO:0000313" key="12">
    <source>
        <dbReference type="Proteomes" id="UP000244184"/>
    </source>
</evidence>
<organism evidence="11 12">
    <name type="scientific">Paenibacillus elgii</name>
    <dbReference type="NCBI Taxonomy" id="189691"/>
    <lineage>
        <taxon>Bacteria</taxon>
        <taxon>Bacillati</taxon>
        <taxon>Bacillota</taxon>
        <taxon>Bacilli</taxon>
        <taxon>Bacillales</taxon>
        <taxon>Paenibacillaceae</taxon>
        <taxon>Paenibacillus</taxon>
    </lineage>
</organism>
<evidence type="ECO:0000256" key="9">
    <source>
        <dbReference type="SAM" id="Phobius"/>
    </source>
</evidence>
<dbReference type="AlphaFoldDB" id="A0A2T6G6L2"/>
<keyword evidence="5" id="KW-0547">Nucleotide-binding</keyword>
<feature type="transmembrane region" description="Helical" evidence="9">
    <location>
        <begin position="136"/>
        <end position="154"/>
    </location>
</feature>
<keyword evidence="7" id="KW-0067">ATP-binding</keyword>
<dbReference type="SMART" id="SM00388">
    <property type="entry name" value="HisKA"/>
    <property type="match status" value="1"/>
</dbReference>
<keyword evidence="9" id="KW-0472">Membrane</keyword>
<evidence type="ECO:0000256" key="2">
    <source>
        <dbReference type="ARBA" id="ARBA00012438"/>
    </source>
</evidence>
<dbReference type="InterPro" id="IPR036890">
    <property type="entry name" value="HATPase_C_sf"/>
</dbReference>
<comment type="caution">
    <text evidence="11">The sequence shown here is derived from an EMBL/GenBank/DDBJ whole genome shotgun (WGS) entry which is preliminary data.</text>
</comment>
<name>A0A2T6G6L2_9BACL</name>
<dbReference type="Gene3D" id="1.10.287.130">
    <property type="match status" value="1"/>
</dbReference>
<evidence type="ECO:0000256" key="8">
    <source>
        <dbReference type="ARBA" id="ARBA00023012"/>
    </source>
</evidence>
<evidence type="ECO:0000256" key="5">
    <source>
        <dbReference type="ARBA" id="ARBA00022741"/>
    </source>
</evidence>
<dbReference type="GO" id="GO:0000155">
    <property type="term" value="F:phosphorelay sensor kinase activity"/>
    <property type="evidence" value="ECO:0007669"/>
    <property type="project" value="InterPro"/>
</dbReference>
<reference evidence="11 12" key="1">
    <citation type="submission" date="2018-03" db="EMBL/GenBank/DDBJ databases">
        <title>Genome sequence of Paenibacillus elgii strain AC13 an antimicrobial compound producing bacteria.</title>
        <authorList>
            <person name="Kurokawa A.S."/>
            <person name="Araujo J.F."/>
            <person name="Costa R.A."/>
            <person name="Ortega D.B."/>
            <person name="Pires A.S."/>
            <person name="Pappas G.J.Jr."/>
            <person name="Franco O.L."/>
            <person name="Barreto C."/>
            <person name="Magalhaes B.S."/>
            <person name="Kruger R.H."/>
        </authorList>
    </citation>
    <scope>NUCLEOTIDE SEQUENCE [LARGE SCALE GENOMIC DNA]</scope>
    <source>
        <strain evidence="11 12">AC13</strain>
    </source>
</reference>
<keyword evidence="9" id="KW-0812">Transmembrane</keyword>
<dbReference type="InterPro" id="IPR005467">
    <property type="entry name" value="His_kinase_dom"/>
</dbReference>
<dbReference type="EC" id="2.7.13.3" evidence="2"/>
<dbReference type="Proteomes" id="UP000244184">
    <property type="component" value="Unassembled WGS sequence"/>
</dbReference>
<dbReference type="Pfam" id="PF02518">
    <property type="entry name" value="HATPase_c"/>
    <property type="match status" value="1"/>
</dbReference>
<dbReference type="SMART" id="SM00387">
    <property type="entry name" value="HATPase_c"/>
    <property type="match status" value="1"/>
</dbReference>
<dbReference type="Gene3D" id="3.30.565.10">
    <property type="entry name" value="Histidine kinase-like ATPase, C-terminal domain"/>
    <property type="match status" value="1"/>
</dbReference>
<evidence type="ECO:0000256" key="7">
    <source>
        <dbReference type="ARBA" id="ARBA00022840"/>
    </source>
</evidence>
<proteinExistence type="predicted"/>
<keyword evidence="9" id="KW-1133">Transmembrane helix</keyword>